<dbReference type="Pfam" id="PF09453">
    <property type="entry name" value="HIRA_B"/>
    <property type="match status" value="1"/>
</dbReference>
<reference evidence="2" key="1">
    <citation type="submission" date="2021-03" db="EMBL/GenBank/DDBJ databases">
        <authorList>
            <person name="Bekaert M."/>
        </authorList>
    </citation>
    <scope>NUCLEOTIDE SEQUENCE</scope>
</reference>
<comment type="caution">
    <text evidence="2">The sequence shown here is derived from an EMBL/GenBank/DDBJ whole genome shotgun (WGS) entry which is preliminary data.</text>
</comment>
<dbReference type="Proteomes" id="UP000683360">
    <property type="component" value="Unassembled WGS sequence"/>
</dbReference>
<evidence type="ECO:0000256" key="1">
    <source>
        <dbReference type="SAM" id="MobiDB-lite"/>
    </source>
</evidence>
<feature type="compositionally biased region" description="Polar residues" evidence="1">
    <location>
        <begin position="119"/>
        <end position="134"/>
    </location>
</feature>
<dbReference type="PANTHER" id="PTHR13831:SF0">
    <property type="entry name" value="PROTEIN HIRA"/>
    <property type="match status" value="1"/>
</dbReference>
<dbReference type="InterPro" id="IPR019015">
    <property type="entry name" value="HIRA_B_motif"/>
</dbReference>
<evidence type="ECO:0000313" key="2">
    <source>
        <dbReference type="EMBL" id="CAG2206112.1"/>
    </source>
</evidence>
<sequence length="296" mass="32337">MKTVFVNIKEKHGHSFTGDLFDSAILDITWSKNGMELMACSHDGTVAFIDFTLAEIGTPLTKNDVQMFLEKIYGKCLPMNKASNPANQIIESAAMLKLHQQQKIQQQLQKTPEKMDPTKSLSDSFSNDSRLTNGGTPGTPFKPTEKQIETKTKDGRRRITPIFLAPQLDVNIGSDVPLPFSAKSNQSGDIMFETTKEASKIVVEKQDIITGPGFISPQSKSSLSLSMSSPPQTGIQSGTPTISTPKVGQPEKKSSTSESDTSYTSKVFISPSIQPMSALVSKSESTVKEKQKDKEK</sequence>
<accession>A0A8S3RD82</accession>
<feature type="compositionally biased region" description="Low complexity" evidence="1">
    <location>
        <begin position="216"/>
        <end position="232"/>
    </location>
</feature>
<dbReference type="InterPro" id="IPR031120">
    <property type="entry name" value="HIR1-like"/>
</dbReference>
<dbReference type="GO" id="GO:0031491">
    <property type="term" value="F:nucleosome binding"/>
    <property type="evidence" value="ECO:0007669"/>
    <property type="project" value="TreeGrafter"/>
</dbReference>
<dbReference type="AlphaFoldDB" id="A0A8S3RD82"/>
<feature type="compositionally biased region" description="Polar residues" evidence="1">
    <location>
        <begin position="271"/>
        <end position="284"/>
    </location>
</feature>
<feature type="compositionally biased region" description="Basic and acidic residues" evidence="1">
    <location>
        <begin position="143"/>
        <end position="153"/>
    </location>
</feature>
<dbReference type="OrthoDB" id="1741719at2759"/>
<dbReference type="PANTHER" id="PTHR13831">
    <property type="entry name" value="MEMBER OF THE HIR1 FAMILY OF WD-REPEAT PROTEINS"/>
    <property type="match status" value="1"/>
</dbReference>
<feature type="compositionally biased region" description="Low complexity" evidence="1">
    <location>
        <begin position="256"/>
        <end position="266"/>
    </location>
</feature>
<dbReference type="GO" id="GO:0006338">
    <property type="term" value="P:chromatin remodeling"/>
    <property type="evidence" value="ECO:0007669"/>
    <property type="project" value="TreeGrafter"/>
</dbReference>
<dbReference type="GO" id="GO:0000785">
    <property type="term" value="C:chromatin"/>
    <property type="evidence" value="ECO:0007669"/>
    <property type="project" value="TreeGrafter"/>
</dbReference>
<gene>
    <name evidence="2" type="ORF">MEDL_20459</name>
</gene>
<feature type="region of interest" description="Disordered" evidence="1">
    <location>
        <begin position="211"/>
        <end position="296"/>
    </location>
</feature>
<protein>
    <submittedName>
        <fullName evidence="2">HIRA</fullName>
    </submittedName>
</protein>
<dbReference type="GO" id="GO:0000417">
    <property type="term" value="C:HIR complex"/>
    <property type="evidence" value="ECO:0007669"/>
    <property type="project" value="TreeGrafter"/>
</dbReference>
<organism evidence="2 3">
    <name type="scientific">Mytilus edulis</name>
    <name type="common">Blue mussel</name>
    <dbReference type="NCBI Taxonomy" id="6550"/>
    <lineage>
        <taxon>Eukaryota</taxon>
        <taxon>Metazoa</taxon>
        <taxon>Spiralia</taxon>
        <taxon>Lophotrochozoa</taxon>
        <taxon>Mollusca</taxon>
        <taxon>Bivalvia</taxon>
        <taxon>Autobranchia</taxon>
        <taxon>Pteriomorphia</taxon>
        <taxon>Mytilida</taxon>
        <taxon>Mytiloidea</taxon>
        <taxon>Mytilidae</taxon>
        <taxon>Mytilinae</taxon>
        <taxon>Mytilus</taxon>
    </lineage>
</organism>
<evidence type="ECO:0000313" key="3">
    <source>
        <dbReference type="Proteomes" id="UP000683360"/>
    </source>
</evidence>
<dbReference type="EMBL" id="CAJPWZ010001040">
    <property type="protein sequence ID" value="CAG2206112.1"/>
    <property type="molecule type" value="Genomic_DNA"/>
</dbReference>
<proteinExistence type="predicted"/>
<feature type="compositionally biased region" description="Basic and acidic residues" evidence="1">
    <location>
        <begin position="285"/>
        <end position="296"/>
    </location>
</feature>
<dbReference type="GO" id="GO:0006351">
    <property type="term" value="P:DNA-templated transcription"/>
    <property type="evidence" value="ECO:0007669"/>
    <property type="project" value="InterPro"/>
</dbReference>
<keyword evidence="3" id="KW-1185">Reference proteome</keyword>
<feature type="region of interest" description="Disordered" evidence="1">
    <location>
        <begin position="108"/>
        <end position="155"/>
    </location>
</feature>
<dbReference type="GO" id="GO:0005634">
    <property type="term" value="C:nucleus"/>
    <property type="evidence" value="ECO:0007669"/>
    <property type="project" value="InterPro"/>
</dbReference>
<name>A0A8S3RD82_MYTED</name>
<feature type="compositionally biased region" description="Polar residues" evidence="1">
    <location>
        <begin position="233"/>
        <end position="246"/>
    </location>
</feature>